<organism evidence="2">
    <name type="scientific">Flavobacterium capsici</name>
    <dbReference type="NCBI Taxonomy" id="3075618"/>
    <lineage>
        <taxon>Bacteria</taxon>
        <taxon>Pseudomonadati</taxon>
        <taxon>Bacteroidota</taxon>
        <taxon>Flavobacteriia</taxon>
        <taxon>Flavobacteriales</taxon>
        <taxon>Flavobacteriaceae</taxon>
        <taxon>Flavobacterium</taxon>
    </lineage>
</organism>
<feature type="transmembrane region" description="Helical" evidence="1">
    <location>
        <begin position="153"/>
        <end position="170"/>
    </location>
</feature>
<sequence>MKKILPFFSYLFHPVFIPLIGTLFYIVLDESYFSFSQLVVLLLQIVIITLFLPVAFFFLLRTFGKIDNIMLSDISQRKIPLLLQTMLFSVLVTKSITLDRFPELHYFFLAGIISSVIAFLLLFIKTKSSIHLIGSSALTVFVIGLSYHNEVNIINTIVFMMVMNGFIASSRLEMKAHTHKELLIGFLVGALPQIGLLYLWL</sequence>
<dbReference type="Proteomes" id="UP001304515">
    <property type="component" value="Chromosome"/>
</dbReference>
<feature type="transmembrane region" description="Helical" evidence="1">
    <location>
        <begin position="7"/>
        <end position="28"/>
    </location>
</feature>
<reference evidence="2 4" key="1">
    <citation type="submission" date="2023-09" db="EMBL/GenBank/DDBJ databases">
        <title>Flavobacterium sp. a novel bacteria isolate from Pepper rhizosphere.</title>
        <authorList>
            <person name="Peng Y."/>
            <person name="Lee J."/>
        </authorList>
    </citation>
    <scope>NUCLEOTIDE SEQUENCE</scope>
    <source>
        <strain evidence="2">PMR2A8</strain>
        <strain evidence="3 4">PMTSA4</strain>
    </source>
</reference>
<accession>A0AA96EWJ1</accession>
<feature type="transmembrane region" description="Helical" evidence="1">
    <location>
        <begin position="130"/>
        <end position="147"/>
    </location>
</feature>
<evidence type="ECO:0000313" key="4">
    <source>
        <dbReference type="Proteomes" id="UP001304515"/>
    </source>
</evidence>
<feature type="transmembrane region" description="Helical" evidence="1">
    <location>
        <begin position="81"/>
        <end position="98"/>
    </location>
</feature>
<evidence type="ECO:0000313" key="2">
    <source>
        <dbReference type="EMBL" id="WNM19864.1"/>
    </source>
</evidence>
<dbReference type="EMBL" id="CP134890">
    <property type="protein sequence ID" value="WNM21253.1"/>
    <property type="molecule type" value="Genomic_DNA"/>
</dbReference>
<keyword evidence="4" id="KW-1185">Reference proteome</keyword>
<dbReference type="KEGG" id="fcj:RN605_11255"/>
<evidence type="ECO:0000313" key="3">
    <source>
        <dbReference type="EMBL" id="WNM21253.1"/>
    </source>
</evidence>
<feature type="transmembrane region" description="Helical" evidence="1">
    <location>
        <begin position="104"/>
        <end position="123"/>
    </location>
</feature>
<gene>
    <name evidence="3" type="ORF">RN605_11255</name>
    <name evidence="2" type="ORF">RN608_04085</name>
</gene>
<keyword evidence="1" id="KW-0472">Membrane</keyword>
<name>A0AA96EWJ1_9FLAO</name>
<dbReference type="AlphaFoldDB" id="A0AA96EWJ1"/>
<accession>A0AA96J536</accession>
<proteinExistence type="predicted"/>
<keyword evidence="1" id="KW-0812">Transmembrane</keyword>
<protein>
    <submittedName>
        <fullName evidence="2">Uncharacterized protein</fullName>
    </submittedName>
</protein>
<feature type="transmembrane region" description="Helical" evidence="1">
    <location>
        <begin position="34"/>
        <end position="60"/>
    </location>
</feature>
<feature type="transmembrane region" description="Helical" evidence="1">
    <location>
        <begin position="182"/>
        <end position="200"/>
    </location>
</feature>
<keyword evidence="1" id="KW-1133">Transmembrane helix</keyword>
<dbReference type="RefSeq" id="WP_313324865.1">
    <property type="nucleotide sequence ID" value="NZ_CP134878.1"/>
</dbReference>
<dbReference type="EMBL" id="CP134878">
    <property type="protein sequence ID" value="WNM19864.1"/>
    <property type="molecule type" value="Genomic_DNA"/>
</dbReference>
<evidence type="ECO:0000256" key="1">
    <source>
        <dbReference type="SAM" id="Phobius"/>
    </source>
</evidence>